<protein>
    <recommendedName>
        <fullName evidence="3">BESS domain-containing protein</fullName>
    </recommendedName>
</protein>
<evidence type="ECO:0000313" key="5">
    <source>
        <dbReference type="Proteomes" id="UP000791440"/>
    </source>
</evidence>
<comment type="subcellular location">
    <subcellularLocation>
        <location evidence="1">Nucleus</location>
    </subcellularLocation>
</comment>
<dbReference type="GO" id="GO:0005634">
    <property type="term" value="C:nucleus"/>
    <property type="evidence" value="ECO:0007669"/>
    <property type="project" value="UniProtKB-SubCell"/>
</dbReference>
<evidence type="ECO:0000256" key="1">
    <source>
        <dbReference type="PROSITE-ProRule" id="PRU00371"/>
    </source>
</evidence>
<proteinExistence type="predicted"/>
<dbReference type="InterPro" id="IPR004210">
    <property type="entry name" value="BESS_motif"/>
</dbReference>
<accession>A0A922CHD2</accession>
<evidence type="ECO:0000256" key="2">
    <source>
        <dbReference type="SAM" id="MobiDB-lite"/>
    </source>
</evidence>
<evidence type="ECO:0000259" key="3">
    <source>
        <dbReference type="PROSITE" id="PS51031"/>
    </source>
</evidence>
<dbReference type="GO" id="GO:0003677">
    <property type="term" value="F:DNA binding"/>
    <property type="evidence" value="ECO:0007669"/>
    <property type="project" value="InterPro"/>
</dbReference>
<dbReference type="EMBL" id="JH668327">
    <property type="protein sequence ID" value="KAG6445984.1"/>
    <property type="molecule type" value="Genomic_DNA"/>
</dbReference>
<feature type="compositionally biased region" description="Polar residues" evidence="2">
    <location>
        <begin position="129"/>
        <end position="152"/>
    </location>
</feature>
<reference evidence="4" key="2">
    <citation type="submission" date="2020-12" db="EMBL/GenBank/DDBJ databases">
        <authorList>
            <person name="Kanost M."/>
        </authorList>
    </citation>
    <scope>NUCLEOTIDE SEQUENCE</scope>
</reference>
<feature type="domain" description="BESS" evidence="3">
    <location>
        <begin position="86"/>
        <end position="125"/>
    </location>
</feature>
<feature type="region of interest" description="Disordered" evidence="2">
    <location>
        <begin position="127"/>
        <end position="152"/>
    </location>
</feature>
<keyword evidence="1" id="KW-0539">Nucleus</keyword>
<evidence type="ECO:0000313" key="4">
    <source>
        <dbReference type="EMBL" id="KAG6445984.1"/>
    </source>
</evidence>
<dbReference type="PROSITE" id="PS51031">
    <property type="entry name" value="BESS"/>
    <property type="match status" value="1"/>
</dbReference>
<comment type="caution">
    <text evidence="4">The sequence shown here is derived from an EMBL/GenBank/DDBJ whole genome shotgun (WGS) entry which is preliminary data.</text>
</comment>
<dbReference type="AlphaFoldDB" id="A0A922CHD2"/>
<reference evidence="4" key="1">
    <citation type="journal article" date="2016" name="Insect Biochem. Mol. Biol.">
        <title>Multifaceted biological insights from a draft genome sequence of the tobacco hornworm moth, Manduca sexta.</title>
        <authorList>
            <person name="Kanost M.R."/>
            <person name="Arrese E.L."/>
            <person name="Cao X."/>
            <person name="Chen Y.R."/>
            <person name="Chellapilla S."/>
            <person name="Goldsmith M.R."/>
            <person name="Grosse-Wilde E."/>
            <person name="Heckel D.G."/>
            <person name="Herndon N."/>
            <person name="Jiang H."/>
            <person name="Papanicolaou A."/>
            <person name="Qu J."/>
            <person name="Soulages J.L."/>
            <person name="Vogel H."/>
            <person name="Walters J."/>
            <person name="Waterhouse R.M."/>
            <person name="Ahn S.J."/>
            <person name="Almeida F.C."/>
            <person name="An C."/>
            <person name="Aqrawi P."/>
            <person name="Bretschneider A."/>
            <person name="Bryant W.B."/>
            <person name="Bucks S."/>
            <person name="Chao H."/>
            <person name="Chevignon G."/>
            <person name="Christen J.M."/>
            <person name="Clarke D.F."/>
            <person name="Dittmer N.T."/>
            <person name="Ferguson L.C.F."/>
            <person name="Garavelou S."/>
            <person name="Gordon K.H.J."/>
            <person name="Gunaratna R.T."/>
            <person name="Han Y."/>
            <person name="Hauser F."/>
            <person name="He Y."/>
            <person name="Heidel-Fischer H."/>
            <person name="Hirsh A."/>
            <person name="Hu Y."/>
            <person name="Jiang H."/>
            <person name="Kalra D."/>
            <person name="Klinner C."/>
            <person name="Konig C."/>
            <person name="Kovar C."/>
            <person name="Kroll A.R."/>
            <person name="Kuwar S.S."/>
            <person name="Lee S.L."/>
            <person name="Lehman R."/>
            <person name="Li K."/>
            <person name="Li Z."/>
            <person name="Liang H."/>
            <person name="Lovelace S."/>
            <person name="Lu Z."/>
            <person name="Mansfield J.H."/>
            <person name="McCulloch K.J."/>
            <person name="Mathew T."/>
            <person name="Morton B."/>
            <person name="Muzny D.M."/>
            <person name="Neunemann D."/>
            <person name="Ongeri F."/>
            <person name="Pauchet Y."/>
            <person name="Pu L.L."/>
            <person name="Pyrousis I."/>
            <person name="Rao X.J."/>
            <person name="Redding A."/>
            <person name="Roesel C."/>
            <person name="Sanchez-Gracia A."/>
            <person name="Schaack S."/>
            <person name="Shukla A."/>
            <person name="Tetreau G."/>
            <person name="Wang Y."/>
            <person name="Xiong G.H."/>
            <person name="Traut W."/>
            <person name="Walsh T.K."/>
            <person name="Worley K.C."/>
            <person name="Wu D."/>
            <person name="Wu W."/>
            <person name="Wu Y.Q."/>
            <person name="Zhang X."/>
            <person name="Zou Z."/>
            <person name="Zucker H."/>
            <person name="Briscoe A.D."/>
            <person name="Burmester T."/>
            <person name="Clem R.J."/>
            <person name="Feyereisen R."/>
            <person name="Grimmelikhuijzen C.J.P."/>
            <person name="Hamodrakas S.J."/>
            <person name="Hansson B.S."/>
            <person name="Huguet E."/>
            <person name="Jermiin L.S."/>
            <person name="Lan Q."/>
            <person name="Lehman H.K."/>
            <person name="Lorenzen M."/>
            <person name="Merzendorfer H."/>
            <person name="Michalopoulos I."/>
            <person name="Morton D.B."/>
            <person name="Muthukrishnan S."/>
            <person name="Oakeshott J.G."/>
            <person name="Palmer W."/>
            <person name="Park Y."/>
            <person name="Passarelli A.L."/>
            <person name="Rozas J."/>
            <person name="Schwartz L.M."/>
            <person name="Smith W."/>
            <person name="Southgate A."/>
            <person name="Vilcinskas A."/>
            <person name="Vogt R."/>
            <person name="Wang P."/>
            <person name="Werren J."/>
            <person name="Yu X.Q."/>
            <person name="Zhou J.J."/>
            <person name="Brown S.J."/>
            <person name="Scherer S.E."/>
            <person name="Richards S."/>
            <person name="Blissard G.W."/>
        </authorList>
    </citation>
    <scope>NUCLEOTIDE SEQUENCE</scope>
</reference>
<organism evidence="4 5">
    <name type="scientific">Manduca sexta</name>
    <name type="common">Tobacco hawkmoth</name>
    <name type="synonym">Tobacco hornworm</name>
    <dbReference type="NCBI Taxonomy" id="7130"/>
    <lineage>
        <taxon>Eukaryota</taxon>
        <taxon>Metazoa</taxon>
        <taxon>Ecdysozoa</taxon>
        <taxon>Arthropoda</taxon>
        <taxon>Hexapoda</taxon>
        <taxon>Insecta</taxon>
        <taxon>Pterygota</taxon>
        <taxon>Neoptera</taxon>
        <taxon>Endopterygota</taxon>
        <taxon>Lepidoptera</taxon>
        <taxon>Glossata</taxon>
        <taxon>Ditrysia</taxon>
        <taxon>Bombycoidea</taxon>
        <taxon>Sphingidae</taxon>
        <taxon>Sphinginae</taxon>
        <taxon>Sphingini</taxon>
        <taxon>Manduca</taxon>
    </lineage>
</organism>
<sequence>MENNHDNSAGTQNPEDISIIMENTHNISEGSQSNTQEVKYLICDNDNDEIEMNTKSHKKRKNNADAEERLNLVRQIVNRHSTPTELDETELFFSSIAKIVKKLPRYEQVQLRMQIGSLVGNAELRHISNDSPQSSTFSVQPPRPSTSNSDSY</sequence>
<gene>
    <name evidence="4" type="ORF">O3G_MSEX004180</name>
</gene>
<keyword evidence="5" id="KW-1185">Reference proteome</keyword>
<name>A0A922CHD2_MANSE</name>
<dbReference type="Proteomes" id="UP000791440">
    <property type="component" value="Unassembled WGS sequence"/>
</dbReference>